<evidence type="ECO:0000256" key="3">
    <source>
        <dbReference type="ARBA" id="ARBA00022723"/>
    </source>
</evidence>
<feature type="domain" description="Fe2OG dioxygenase" evidence="7">
    <location>
        <begin position="208"/>
        <end position="309"/>
    </location>
</feature>
<comment type="caution">
    <text evidence="8">The sequence shown here is derived from an EMBL/GenBank/DDBJ whole genome shotgun (WGS) entry which is preliminary data.</text>
</comment>
<comment type="cofactor">
    <cofactor evidence="1">
        <name>Fe cation</name>
        <dbReference type="ChEBI" id="CHEBI:24875"/>
    </cofactor>
</comment>
<organism evidence="8 9">
    <name type="scientific">Stephania yunnanensis</name>
    <dbReference type="NCBI Taxonomy" id="152371"/>
    <lineage>
        <taxon>Eukaryota</taxon>
        <taxon>Viridiplantae</taxon>
        <taxon>Streptophyta</taxon>
        <taxon>Embryophyta</taxon>
        <taxon>Tracheophyta</taxon>
        <taxon>Spermatophyta</taxon>
        <taxon>Magnoliopsida</taxon>
        <taxon>Ranunculales</taxon>
        <taxon>Menispermaceae</taxon>
        <taxon>Menispermoideae</taxon>
        <taxon>Cissampelideae</taxon>
        <taxon>Stephania</taxon>
    </lineage>
</organism>
<dbReference type="GO" id="GO:0097295">
    <property type="term" value="P:morphine biosynthetic process"/>
    <property type="evidence" value="ECO:0007669"/>
    <property type="project" value="UniProtKB-ARBA"/>
</dbReference>
<dbReference type="FunFam" id="2.60.120.330:FF:000001">
    <property type="entry name" value="Protein SRG1"/>
    <property type="match status" value="1"/>
</dbReference>
<sequence length="358" mass="40373">MSSSRGEIGGSLPVENVQELASNKELNSVPDRYVRPELASDVVVHVDDDSLKIPVIDLSRLNDDQHFGHHELAKLHHASEDWGFFQLINHGVREDLIEKMKDDTKEFFKLPLEKKRAYAQLPNSPEGYGQAFVVSEDQKLDWGDMLLILPQPVNDRNMRFWPTHPPSFRESLEQYSAEIQKIALVLFGLLAKNLGLEPEKLTDPFKDGLQAMRMNYYPPSPEPEKVLGISPHSDAVGLTLLLQVNEVQGLQIRKNGIWLPVEPIPGALIVNIGDVIEIMSNGRYKSIEHRAVVNPKEERLSIAAFHAQKSDADVGPIPDLVKENDPNYITVSSKEFARKVYSKKLDGKSLLDHMKIKI</sequence>
<dbReference type="InterPro" id="IPR050295">
    <property type="entry name" value="Plant_2OG-oxidoreductases"/>
</dbReference>
<dbReference type="GO" id="GO:0046872">
    <property type="term" value="F:metal ion binding"/>
    <property type="evidence" value="ECO:0007669"/>
    <property type="project" value="UniProtKB-KW"/>
</dbReference>
<dbReference type="GO" id="GO:0016706">
    <property type="term" value="F:2-oxoglutarate-dependent dioxygenase activity"/>
    <property type="evidence" value="ECO:0007669"/>
    <property type="project" value="UniProtKB-ARBA"/>
</dbReference>
<dbReference type="InterPro" id="IPR027443">
    <property type="entry name" value="IPNS-like_sf"/>
</dbReference>
<keyword evidence="3 6" id="KW-0479">Metal-binding</keyword>
<keyword evidence="4 6" id="KW-0560">Oxidoreductase</keyword>
<evidence type="ECO:0000313" key="9">
    <source>
        <dbReference type="Proteomes" id="UP001420932"/>
    </source>
</evidence>
<proteinExistence type="inferred from homology"/>
<evidence type="ECO:0000256" key="1">
    <source>
        <dbReference type="ARBA" id="ARBA00001962"/>
    </source>
</evidence>
<keyword evidence="5 6" id="KW-0408">Iron</keyword>
<dbReference type="SUPFAM" id="SSF51197">
    <property type="entry name" value="Clavaminate synthase-like"/>
    <property type="match status" value="1"/>
</dbReference>
<keyword evidence="9" id="KW-1185">Reference proteome</keyword>
<dbReference type="Pfam" id="PF03171">
    <property type="entry name" value="2OG-FeII_Oxy"/>
    <property type="match status" value="1"/>
</dbReference>
<evidence type="ECO:0000259" key="7">
    <source>
        <dbReference type="PROSITE" id="PS51471"/>
    </source>
</evidence>
<dbReference type="InterPro" id="IPR026992">
    <property type="entry name" value="DIOX_N"/>
</dbReference>
<evidence type="ECO:0000256" key="2">
    <source>
        <dbReference type="ARBA" id="ARBA00008056"/>
    </source>
</evidence>
<dbReference type="Gene3D" id="2.60.120.330">
    <property type="entry name" value="B-lactam Antibiotic, Isopenicillin N Synthase, Chain"/>
    <property type="match status" value="1"/>
</dbReference>
<dbReference type="InterPro" id="IPR005123">
    <property type="entry name" value="Oxoglu/Fe-dep_dioxygenase_dom"/>
</dbReference>
<comment type="similarity">
    <text evidence="2 6">Belongs to the iron/ascorbate-dependent oxidoreductase family.</text>
</comment>
<accession>A0AAP0FD80</accession>
<dbReference type="Proteomes" id="UP001420932">
    <property type="component" value="Unassembled WGS sequence"/>
</dbReference>
<dbReference type="InterPro" id="IPR044861">
    <property type="entry name" value="IPNS-like_FE2OG_OXY"/>
</dbReference>
<evidence type="ECO:0000256" key="5">
    <source>
        <dbReference type="ARBA" id="ARBA00023004"/>
    </source>
</evidence>
<evidence type="ECO:0000256" key="4">
    <source>
        <dbReference type="ARBA" id="ARBA00023002"/>
    </source>
</evidence>
<dbReference type="AlphaFoldDB" id="A0AAP0FD80"/>
<evidence type="ECO:0000256" key="6">
    <source>
        <dbReference type="RuleBase" id="RU003682"/>
    </source>
</evidence>
<dbReference type="EMBL" id="JBBNAF010000010">
    <property type="protein sequence ID" value="KAK9106503.1"/>
    <property type="molecule type" value="Genomic_DNA"/>
</dbReference>
<evidence type="ECO:0000313" key="8">
    <source>
        <dbReference type="EMBL" id="KAK9106503.1"/>
    </source>
</evidence>
<name>A0AAP0FD80_9MAGN</name>
<dbReference type="PROSITE" id="PS51471">
    <property type="entry name" value="FE2OG_OXY"/>
    <property type="match status" value="1"/>
</dbReference>
<gene>
    <name evidence="8" type="ORF">Syun_022514</name>
</gene>
<dbReference type="Pfam" id="PF14226">
    <property type="entry name" value="DIOX_N"/>
    <property type="match status" value="1"/>
</dbReference>
<protein>
    <recommendedName>
        <fullName evidence="7">Fe2OG dioxygenase domain-containing protein</fullName>
    </recommendedName>
</protein>
<reference evidence="8 9" key="1">
    <citation type="submission" date="2024-01" db="EMBL/GenBank/DDBJ databases">
        <title>Genome assemblies of Stephania.</title>
        <authorList>
            <person name="Yang L."/>
        </authorList>
    </citation>
    <scope>NUCLEOTIDE SEQUENCE [LARGE SCALE GENOMIC DNA]</scope>
    <source>
        <strain evidence="8">YNDBR</strain>
        <tissue evidence="8">Leaf</tissue>
    </source>
</reference>
<dbReference type="PANTHER" id="PTHR47991">
    <property type="entry name" value="OXOGLUTARATE/IRON-DEPENDENT DIOXYGENASE"/>
    <property type="match status" value="1"/>
</dbReference>